<dbReference type="EMBL" id="BQKV01000003">
    <property type="protein sequence ID" value="GJN63468.1"/>
    <property type="molecule type" value="Genomic_DNA"/>
</dbReference>
<evidence type="ECO:0000259" key="4">
    <source>
        <dbReference type="Pfam" id="PF16656"/>
    </source>
</evidence>
<evidence type="ECO:0000313" key="5">
    <source>
        <dbReference type="EMBL" id="GJN63468.1"/>
    </source>
</evidence>
<dbReference type="Gene3D" id="2.60.40.380">
    <property type="entry name" value="Purple acid phosphatase-like, N-terminal"/>
    <property type="match status" value="1"/>
</dbReference>
<protein>
    <recommendedName>
        <fullName evidence="7">Calcineurin-like phosphoesterase domain-containing protein</fullName>
    </recommendedName>
</protein>
<feature type="signal peptide" evidence="2">
    <location>
        <begin position="1"/>
        <end position="30"/>
    </location>
</feature>
<feature type="chain" id="PRO_5041339472" description="Calcineurin-like phosphoesterase domain-containing protein" evidence="2">
    <location>
        <begin position="31"/>
        <end position="1535"/>
    </location>
</feature>
<comment type="caution">
    <text evidence="5">The sequence shown here is derived from an EMBL/GenBank/DDBJ whole genome shotgun (WGS) entry which is preliminary data.</text>
</comment>
<dbReference type="PANTHER" id="PTHR43143:SF1">
    <property type="entry name" value="SERINE_THREONINE-PROTEIN PHOSPHATASE CPPED1"/>
    <property type="match status" value="1"/>
</dbReference>
<evidence type="ECO:0000256" key="1">
    <source>
        <dbReference type="ARBA" id="ARBA00022729"/>
    </source>
</evidence>
<dbReference type="InterPro" id="IPR015914">
    <property type="entry name" value="PAPs_N"/>
</dbReference>
<dbReference type="Pfam" id="PF16656">
    <property type="entry name" value="Pur_ac_phosph_N"/>
    <property type="match status" value="1"/>
</dbReference>
<feature type="domain" description="Calcineurin-like phosphoesterase" evidence="3">
    <location>
        <begin position="797"/>
        <end position="993"/>
    </location>
</feature>
<evidence type="ECO:0000259" key="3">
    <source>
        <dbReference type="Pfam" id="PF00149"/>
    </source>
</evidence>
<accession>A0AA37IVL6</accession>
<dbReference type="SUPFAM" id="SSF56300">
    <property type="entry name" value="Metallo-dependent phosphatases"/>
    <property type="match status" value="2"/>
</dbReference>
<dbReference type="InterPro" id="IPR008963">
    <property type="entry name" value="Purple_acid_Pase-like_N"/>
</dbReference>
<dbReference type="InterPro" id="IPR029052">
    <property type="entry name" value="Metallo-depent_PP-like"/>
</dbReference>
<dbReference type="SUPFAM" id="SSF49363">
    <property type="entry name" value="Purple acid phosphatase, N-terminal domain"/>
    <property type="match status" value="1"/>
</dbReference>
<name>A0AA37IVL6_9FIRM</name>
<keyword evidence="1 2" id="KW-0732">Signal</keyword>
<dbReference type="InterPro" id="IPR051918">
    <property type="entry name" value="STPP_CPPED1"/>
</dbReference>
<reference evidence="5" key="1">
    <citation type="journal article" date="2022" name="Int. J. Syst. Evol. Microbiol.">
        <title>Genome-based, phenotypic and chemotaxonomic classification of Faecalibacterium strains: proposal of three novel species Faecalibacterium duncaniae sp. nov., Faecalibacterium hattorii sp. nov. and Faecalibacterium gallinarum sp. nov. .</title>
        <authorList>
            <person name="Sakamoto M."/>
            <person name="Sakurai N."/>
            <person name="Tanno H."/>
            <person name="Iino T."/>
            <person name="Ohkuma M."/>
            <person name="Endo A."/>
        </authorList>
    </citation>
    <scope>NUCLEOTIDE SEQUENCE</scope>
    <source>
        <strain evidence="5">JCM 17207</strain>
    </source>
</reference>
<sequence length="1535" mass="164450">MFKQLTRRILSFCLLGAMVLGLLPPASALAAVAPDPSSLRICVISDAHYYPLTYVSDCPDYQNYIGADPKLLAESGAILDEAMAMIAADQPDLILVSGDLTKDGEKQAHLEFAEKMRQLEQTTGAPVFVIDGNHDIYNYKNACTFQNGVKESAETVTPAEFRAIYAEFGYNGEYDAVYYTPPEGKQAGGLSYAVTVEDDYLILALDTCMYSPEATGLETNQQVTGGQVDPDLLAWAVEQIAAAEAEGKTVIGLMHHAILPHFGMEAELMSAFIVNDWEQTASALADAGLRYVFTGHMHANDIAEYTTLNGNHIVDVETGSLSSWGSPVRTVTLEKGEPLNDGTLRTKESITLSSRSVQSITFQGVRISDFPAYTMEHLYPDSMLGDLARGRLAPLLASIGQNGVRATLAELVPGLDLNEAILQKVQDVLLGGKQLELGWGIGRVYASYRNGAIHLAPSGNVGLVGEILITDEEIIAAVDDLMAQFEDLCLYSPDLVLNRIESAAARLSETGVAQIGTEDEKSFYDLMIYTLLSHDAGGENAPDWVKEARQYIQSGKIVSNIIEVALEEVVDLAEDLATHLLLDPAILLGEMWTKITGVETSLLSVLKIAGFDLRALLDSLVGEYMSESFLSGMGGLLDEMAGSMIEDEVQDDQLDGESRTILFEGAVEKPAPTAENGLLPDQITLTLGSDAETGRAFSWYTGVLVETGAVQLSTSPDMSGAEIIPAQSARVERPYPLMNLGLFTTYTTKTVQRHTAAVEGLEPNTTYYYRVGCPEKGYWSEIASFTTGDPDSDSFTFLNLNDSQGMIRSDYDAYHEALALARQTFPEAEFLVHAGDFVDDGSNENYWTMVLDSADAQALPTLPAAGNHENRSSVAGVTEPNALMSHFNLQNLPEQDTSTGVYYSFEYQNAAFIVLNTNDLGEGGGLSQAQFDWACRTAAETDAQWKILLLHKSPYSNGPHAEDDDVEAIRAQVNQLAAEYDIDLVLSGHDHVYNRTPWLNYGKVQNTETRPTSYNGQSFETAFNPGGTVFVTAGTAGVKNYTQTLLAEVPSALALDLDCPVYAGVTLAGGRLYYQAYKVENGQSILIDSFAIDKTGEDALPAWRKAETLIEALPEIPGLENAGAVEAARAAYEALSPEEQAQISCGDKLAQAEKILAAQEAIQAGRTVTASTKAEFVAALENPAVTTIEVAGTIEFEDCWGEGREYEITRDLCLRGGGVLRYVEFKVKNGATLILDDSLYINDTRSRGFAYRALDPVEIYADSTLITRGSVQLRTEFGTGGAEVGHAIKLMESGAAAYLNSVGTVWGAEGAVYSPAAGTRIVINHGTYGRKNGTHYAVETRGVVEINGGTIRNLRVKPGGTLYMNGGELDNGREQSARVPLCLEGVAYLSGGTIKAHLGEAVNLKDSGKLHILTSGQGVIDLGGLTPWVGGIQTEGGAAAAAYCELNGFGGADGIYRTTVAANIPAEIAAAGGEKLPTTAEGGRMTAQIPAEGGQLYARYDLVGEGKTAPSVFTGTGGSARVSVYGPTRLVEAAG</sequence>
<dbReference type="Gene3D" id="3.60.21.10">
    <property type="match status" value="2"/>
</dbReference>
<evidence type="ECO:0000313" key="6">
    <source>
        <dbReference type="Proteomes" id="UP001055185"/>
    </source>
</evidence>
<dbReference type="Pfam" id="PF00149">
    <property type="entry name" value="Metallophos"/>
    <property type="match status" value="2"/>
</dbReference>
<dbReference type="PANTHER" id="PTHR43143">
    <property type="entry name" value="METALLOPHOSPHOESTERASE, CALCINEURIN SUPERFAMILY"/>
    <property type="match status" value="1"/>
</dbReference>
<dbReference type="GO" id="GO:0003993">
    <property type="term" value="F:acid phosphatase activity"/>
    <property type="evidence" value="ECO:0007669"/>
    <property type="project" value="InterPro"/>
</dbReference>
<evidence type="ECO:0000256" key="2">
    <source>
        <dbReference type="SAM" id="SignalP"/>
    </source>
</evidence>
<evidence type="ECO:0008006" key="7">
    <source>
        <dbReference type="Google" id="ProtNLM"/>
    </source>
</evidence>
<gene>
    <name evidence="5" type="ORF">JCM17207_00930</name>
</gene>
<organism evidence="5 6">
    <name type="scientific">Faecalibacterium gallinarum</name>
    <dbReference type="NCBI Taxonomy" id="2903556"/>
    <lineage>
        <taxon>Bacteria</taxon>
        <taxon>Bacillati</taxon>
        <taxon>Bacillota</taxon>
        <taxon>Clostridia</taxon>
        <taxon>Eubacteriales</taxon>
        <taxon>Oscillospiraceae</taxon>
        <taxon>Faecalibacterium</taxon>
    </lineage>
</organism>
<keyword evidence="6" id="KW-1185">Reference proteome</keyword>
<dbReference type="InterPro" id="IPR004843">
    <property type="entry name" value="Calcineurin-like_PHP"/>
</dbReference>
<feature type="domain" description="Purple acid phosphatase N-terminal" evidence="4">
    <location>
        <begin position="680"/>
        <end position="787"/>
    </location>
</feature>
<dbReference type="RefSeq" id="WP_238315493.1">
    <property type="nucleotide sequence ID" value="NZ_BQKV01000003.1"/>
</dbReference>
<feature type="domain" description="Calcineurin-like phosphoesterase" evidence="3">
    <location>
        <begin position="39"/>
        <end position="299"/>
    </location>
</feature>
<dbReference type="GO" id="GO:0046872">
    <property type="term" value="F:metal ion binding"/>
    <property type="evidence" value="ECO:0007669"/>
    <property type="project" value="InterPro"/>
</dbReference>
<proteinExistence type="predicted"/>
<dbReference type="Proteomes" id="UP001055185">
    <property type="component" value="Unassembled WGS sequence"/>
</dbReference>